<evidence type="ECO:0000256" key="6">
    <source>
        <dbReference type="ARBA" id="ARBA00022989"/>
    </source>
</evidence>
<name>T1L4L0_TETUR</name>
<dbReference type="HOGENOM" id="CLU_1070887_0_0_1"/>
<evidence type="ECO:0000256" key="1">
    <source>
        <dbReference type="ARBA" id="ARBA00004141"/>
    </source>
</evidence>
<evidence type="ECO:0000256" key="4">
    <source>
        <dbReference type="ARBA" id="ARBA00022692"/>
    </source>
</evidence>
<keyword evidence="2" id="KW-0444">Lipid biosynthesis</keyword>
<dbReference type="Pfam" id="PF01151">
    <property type="entry name" value="ELO"/>
    <property type="match status" value="1"/>
</dbReference>
<keyword evidence="6 10" id="KW-1133">Transmembrane helix</keyword>
<protein>
    <submittedName>
        <fullName evidence="11">Uncharacterized protein</fullName>
    </submittedName>
</protein>
<feature type="transmembrane region" description="Helical" evidence="10">
    <location>
        <begin position="101"/>
        <end position="122"/>
    </location>
</feature>
<keyword evidence="9" id="KW-0275">Fatty acid biosynthesis</keyword>
<feature type="transmembrane region" description="Helical" evidence="10">
    <location>
        <begin position="233"/>
        <end position="251"/>
    </location>
</feature>
<sequence>MGDLDVRLFFNVKDSQETSKKLIALFIVYYYFVKVFGPKWMNLRPPFNLYPHLLIYNGYQFGVHGVGLLLALWTTNFGTICWSCEPIDTSTKEIKRLFSVYVVYIFFWAKIMECLETVMYILMKKRRYIQLIEIFRTFANVGLVYLGLKNYPGTLTVFYPLCDLIAGVFIFGHNTLLSANVDLKPRHWWRKFIFILRLVEFTALFFHGLYFLIMVLPLYESGLVKTLQSTNNFVLGFLPSTYVFLVAKPIAGSNEKCSDK</sequence>
<evidence type="ECO:0000256" key="7">
    <source>
        <dbReference type="ARBA" id="ARBA00023098"/>
    </source>
</evidence>
<proteinExistence type="predicted"/>
<reference evidence="12" key="1">
    <citation type="submission" date="2011-08" db="EMBL/GenBank/DDBJ databases">
        <authorList>
            <person name="Rombauts S."/>
        </authorList>
    </citation>
    <scope>NUCLEOTIDE SEQUENCE</scope>
    <source>
        <strain evidence="12">London</strain>
    </source>
</reference>
<dbReference type="GO" id="GO:0016020">
    <property type="term" value="C:membrane"/>
    <property type="evidence" value="ECO:0007669"/>
    <property type="project" value="UniProtKB-SubCell"/>
</dbReference>
<dbReference type="eggNOG" id="KOG3071">
    <property type="taxonomic scope" value="Eukaryota"/>
</dbReference>
<evidence type="ECO:0000313" key="12">
    <source>
        <dbReference type="Proteomes" id="UP000015104"/>
    </source>
</evidence>
<evidence type="ECO:0000256" key="3">
    <source>
        <dbReference type="ARBA" id="ARBA00022679"/>
    </source>
</evidence>
<keyword evidence="5" id="KW-0276">Fatty acid metabolism</keyword>
<keyword evidence="4 10" id="KW-0812">Transmembrane</keyword>
<feature type="transmembrane region" description="Helical" evidence="10">
    <location>
        <begin position="53"/>
        <end position="73"/>
    </location>
</feature>
<keyword evidence="3" id="KW-0808">Transferase</keyword>
<evidence type="ECO:0000256" key="8">
    <source>
        <dbReference type="ARBA" id="ARBA00023136"/>
    </source>
</evidence>
<evidence type="ECO:0000256" key="2">
    <source>
        <dbReference type="ARBA" id="ARBA00022516"/>
    </source>
</evidence>
<feature type="transmembrane region" description="Helical" evidence="10">
    <location>
        <begin position="157"/>
        <end position="180"/>
    </location>
</feature>
<dbReference type="InterPro" id="IPR002076">
    <property type="entry name" value="ELO_fam"/>
</dbReference>
<dbReference type="EMBL" id="CAEY01001102">
    <property type="status" value="NOT_ANNOTATED_CDS"/>
    <property type="molecule type" value="Genomic_DNA"/>
</dbReference>
<keyword evidence="7" id="KW-0443">Lipid metabolism</keyword>
<dbReference type="EnsemblMetazoa" id="tetur39g00440.1">
    <property type="protein sequence ID" value="tetur39g00440.1"/>
    <property type="gene ID" value="tetur39g00440"/>
</dbReference>
<comment type="subcellular location">
    <subcellularLocation>
        <location evidence="1">Membrane</location>
        <topology evidence="1">Multi-pass membrane protein</topology>
    </subcellularLocation>
</comment>
<accession>T1L4L0</accession>
<feature type="transmembrane region" description="Helical" evidence="10">
    <location>
        <begin position="192"/>
        <end position="213"/>
    </location>
</feature>
<evidence type="ECO:0000313" key="11">
    <source>
        <dbReference type="EnsemblMetazoa" id="tetur39g00440.1"/>
    </source>
</evidence>
<feature type="transmembrane region" description="Helical" evidence="10">
    <location>
        <begin position="22"/>
        <end position="41"/>
    </location>
</feature>
<evidence type="ECO:0000256" key="10">
    <source>
        <dbReference type="SAM" id="Phobius"/>
    </source>
</evidence>
<evidence type="ECO:0000256" key="9">
    <source>
        <dbReference type="ARBA" id="ARBA00023160"/>
    </source>
</evidence>
<dbReference type="GO" id="GO:0009922">
    <property type="term" value="F:fatty acid elongase activity"/>
    <property type="evidence" value="ECO:0007669"/>
    <property type="project" value="InterPro"/>
</dbReference>
<dbReference type="Proteomes" id="UP000015104">
    <property type="component" value="Unassembled WGS sequence"/>
</dbReference>
<dbReference type="AlphaFoldDB" id="T1L4L0"/>
<keyword evidence="8 10" id="KW-0472">Membrane</keyword>
<keyword evidence="12" id="KW-1185">Reference proteome</keyword>
<dbReference type="GO" id="GO:0006633">
    <property type="term" value="P:fatty acid biosynthetic process"/>
    <property type="evidence" value="ECO:0007669"/>
    <property type="project" value="UniProtKB-KW"/>
</dbReference>
<evidence type="ECO:0000256" key="5">
    <source>
        <dbReference type="ARBA" id="ARBA00022832"/>
    </source>
</evidence>
<organism evidence="11 12">
    <name type="scientific">Tetranychus urticae</name>
    <name type="common">Two-spotted spider mite</name>
    <dbReference type="NCBI Taxonomy" id="32264"/>
    <lineage>
        <taxon>Eukaryota</taxon>
        <taxon>Metazoa</taxon>
        <taxon>Ecdysozoa</taxon>
        <taxon>Arthropoda</taxon>
        <taxon>Chelicerata</taxon>
        <taxon>Arachnida</taxon>
        <taxon>Acari</taxon>
        <taxon>Acariformes</taxon>
        <taxon>Trombidiformes</taxon>
        <taxon>Prostigmata</taxon>
        <taxon>Eleutherengona</taxon>
        <taxon>Raphignathae</taxon>
        <taxon>Tetranychoidea</taxon>
        <taxon>Tetranychidae</taxon>
        <taxon>Tetranychus</taxon>
    </lineage>
</organism>
<reference evidence="11" key="2">
    <citation type="submission" date="2015-06" db="UniProtKB">
        <authorList>
            <consortium name="EnsemblMetazoa"/>
        </authorList>
    </citation>
    <scope>IDENTIFICATION</scope>
</reference>